<evidence type="ECO:0000256" key="1">
    <source>
        <dbReference type="SAM" id="Coils"/>
    </source>
</evidence>
<protein>
    <recommendedName>
        <fullName evidence="4">Coiled-coil domain-containing protein 153</fullName>
    </recommendedName>
</protein>
<dbReference type="EMBL" id="JABMIG020000296">
    <property type="protein sequence ID" value="KAL3782120.1"/>
    <property type="molecule type" value="Genomic_DNA"/>
</dbReference>
<gene>
    <name evidence="2" type="ORF">HJC23_005382</name>
</gene>
<accession>A0ABD3P1F7</accession>
<feature type="coiled-coil region" evidence="1">
    <location>
        <begin position="76"/>
        <end position="124"/>
    </location>
</feature>
<proteinExistence type="predicted"/>
<sequence length="206" mass="23907">MADSTVIRSAIPLGEIQHAALEHDIRQAQTQKELIRSSQKSHLLDTYRAELLEKVNAHISELQHLNDSRKRTSIFKGEMMEKVDEHLAEIEKEQHKKEEVARLKEELMAKVHAHAEELDRIDAKKSNLTQYKAELLSKVDERVQEIEHAHEKEAQVRLFSEEMKVKVREHEAHLMDRAKMMESLKDDIMNSARNFYGGAYCVDESA</sequence>
<keyword evidence="3" id="KW-1185">Reference proteome</keyword>
<dbReference type="Proteomes" id="UP001516023">
    <property type="component" value="Unassembled WGS sequence"/>
</dbReference>
<dbReference type="AlphaFoldDB" id="A0ABD3P1F7"/>
<evidence type="ECO:0008006" key="4">
    <source>
        <dbReference type="Google" id="ProtNLM"/>
    </source>
</evidence>
<organism evidence="2 3">
    <name type="scientific">Cyclotella cryptica</name>
    <dbReference type="NCBI Taxonomy" id="29204"/>
    <lineage>
        <taxon>Eukaryota</taxon>
        <taxon>Sar</taxon>
        <taxon>Stramenopiles</taxon>
        <taxon>Ochrophyta</taxon>
        <taxon>Bacillariophyta</taxon>
        <taxon>Coscinodiscophyceae</taxon>
        <taxon>Thalassiosirophycidae</taxon>
        <taxon>Stephanodiscales</taxon>
        <taxon>Stephanodiscaceae</taxon>
        <taxon>Cyclotella</taxon>
    </lineage>
</organism>
<keyword evidence="1" id="KW-0175">Coiled coil</keyword>
<evidence type="ECO:0000313" key="2">
    <source>
        <dbReference type="EMBL" id="KAL3782120.1"/>
    </source>
</evidence>
<comment type="caution">
    <text evidence="2">The sequence shown here is derived from an EMBL/GenBank/DDBJ whole genome shotgun (WGS) entry which is preliminary data.</text>
</comment>
<name>A0ABD3P1F7_9STRA</name>
<reference evidence="2 3" key="1">
    <citation type="journal article" date="2020" name="G3 (Bethesda)">
        <title>Improved Reference Genome for Cyclotella cryptica CCMP332, a Model for Cell Wall Morphogenesis, Salinity Adaptation, and Lipid Production in Diatoms (Bacillariophyta).</title>
        <authorList>
            <person name="Roberts W.R."/>
            <person name="Downey K.M."/>
            <person name="Ruck E.C."/>
            <person name="Traller J.C."/>
            <person name="Alverson A.J."/>
        </authorList>
    </citation>
    <scope>NUCLEOTIDE SEQUENCE [LARGE SCALE GENOMIC DNA]</scope>
    <source>
        <strain evidence="2 3">CCMP332</strain>
    </source>
</reference>
<evidence type="ECO:0000313" key="3">
    <source>
        <dbReference type="Proteomes" id="UP001516023"/>
    </source>
</evidence>